<accession>A0A3M2KZH8</accession>
<proteinExistence type="predicted"/>
<dbReference type="AlphaFoldDB" id="A0A3M2KZH8"/>
<dbReference type="PANTHER" id="PTHR33744">
    <property type="entry name" value="CARBOHYDRATE DIACID REGULATOR"/>
    <property type="match status" value="1"/>
</dbReference>
<dbReference type="EMBL" id="RFFH01000009">
    <property type="protein sequence ID" value="RMI30544.1"/>
    <property type="molecule type" value="Genomic_DNA"/>
</dbReference>
<gene>
    <name evidence="3" type="ORF">EBN03_20910</name>
</gene>
<dbReference type="Pfam" id="PF13556">
    <property type="entry name" value="HTH_30"/>
    <property type="match status" value="1"/>
</dbReference>
<dbReference type="InterPro" id="IPR025751">
    <property type="entry name" value="RsbRD_N_dom"/>
</dbReference>
<evidence type="ECO:0000259" key="2">
    <source>
        <dbReference type="Pfam" id="PF14361"/>
    </source>
</evidence>
<dbReference type="OrthoDB" id="4535840at2"/>
<dbReference type="Pfam" id="PF14361">
    <property type="entry name" value="RsbRD_N"/>
    <property type="match status" value="1"/>
</dbReference>
<comment type="caution">
    <text evidence="3">The sequence shown here is derived from an EMBL/GenBank/DDBJ whole genome shotgun (WGS) entry which is preliminary data.</text>
</comment>
<name>A0A3M2KZH8_9NOCA</name>
<dbReference type="PANTHER" id="PTHR33744:SF1">
    <property type="entry name" value="DNA-BINDING TRANSCRIPTIONAL ACTIVATOR ADER"/>
    <property type="match status" value="1"/>
</dbReference>
<dbReference type="InterPro" id="IPR051448">
    <property type="entry name" value="CdaR-like_regulators"/>
</dbReference>
<dbReference type="Proteomes" id="UP000279275">
    <property type="component" value="Unassembled WGS sequence"/>
</dbReference>
<dbReference type="InterPro" id="IPR025736">
    <property type="entry name" value="PucR_C-HTH_dom"/>
</dbReference>
<keyword evidence="4" id="KW-1185">Reference proteome</keyword>
<reference evidence="3 4" key="1">
    <citation type="submission" date="2018-10" db="EMBL/GenBank/DDBJ databases">
        <title>Isolation from cow dung.</title>
        <authorList>
            <person name="Ling L."/>
        </authorList>
    </citation>
    <scope>NUCLEOTIDE SEQUENCE [LARGE SCALE GENOMIC DNA]</scope>
    <source>
        <strain evidence="3 4">NEAU-LL90</strain>
    </source>
</reference>
<evidence type="ECO:0000313" key="4">
    <source>
        <dbReference type="Proteomes" id="UP000279275"/>
    </source>
</evidence>
<sequence length="408" mass="43776">MIDDQYGFALDSPLLTRLLPRLTTIAAEISDAGLAVLEGGGDLPPTLYTQEVLPAIMAGSLLLLEATDERRRLGPDEIAEIVRPITRQQAEERIPLRLLITGVFGSVRRVWSEIASSTTESDLPEQAALVDLLLDVMGQVVIAVVETYSDVEQSIYSAEREARRALCSALLHGGPTEDLAARADTTLATHYDVLALLTPPADPVAPLADTAGGRRRIRVVQQALDRLAGSTALTTFDGTGGIALLPARSDVSRYSTLAVDLSADLGADVLVIESHGASLAGIPVAAREATELAELAHRLGRPTGTYGMHQLMFEYQLTRPGRARDALAACIQPLVDHPHLLDALEAHFKHDGDRKAAANDLHIHPNSLSYRLRRITELTGADPATPDGARLLGAALMIHQLYPRADGH</sequence>
<feature type="domain" description="RsbT co-antagonist protein RsbRD N-terminal" evidence="2">
    <location>
        <begin position="25"/>
        <end position="163"/>
    </location>
</feature>
<evidence type="ECO:0000259" key="1">
    <source>
        <dbReference type="Pfam" id="PF13556"/>
    </source>
</evidence>
<dbReference type="InterPro" id="IPR042070">
    <property type="entry name" value="PucR_C-HTH_sf"/>
</dbReference>
<evidence type="ECO:0000313" key="3">
    <source>
        <dbReference type="EMBL" id="RMI30544.1"/>
    </source>
</evidence>
<dbReference type="Gene3D" id="1.10.10.2840">
    <property type="entry name" value="PucR C-terminal helix-turn-helix domain"/>
    <property type="match status" value="1"/>
</dbReference>
<dbReference type="RefSeq" id="WP_122189782.1">
    <property type="nucleotide sequence ID" value="NZ_RFFH01000009.1"/>
</dbReference>
<organism evidence="3 4">
    <name type="scientific">Nocardia stercoris</name>
    <dbReference type="NCBI Taxonomy" id="2483361"/>
    <lineage>
        <taxon>Bacteria</taxon>
        <taxon>Bacillati</taxon>
        <taxon>Actinomycetota</taxon>
        <taxon>Actinomycetes</taxon>
        <taxon>Mycobacteriales</taxon>
        <taxon>Nocardiaceae</taxon>
        <taxon>Nocardia</taxon>
    </lineage>
</organism>
<feature type="domain" description="PucR C-terminal helix-turn-helix" evidence="1">
    <location>
        <begin position="340"/>
        <end position="397"/>
    </location>
</feature>
<protein>
    <submittedName>
        <fullName evidence="3">PucR family transcriptional regulator</fullName>
    </submittedName>
</protein>